<dbReference type="InterPro" id="IPR013783">
    <property type="entry name" value="Ig-like_fold"/>
</dbReference>
<reference evidence="13 14" key="1">
    <citation type="submission" date="2024-01" db="EMBL/GenBank/DDBJ databases">
        <authorList>
            <person name="Alioto T."/>
            <person name="Alioto T."/>
            <person name="Gomez Garrido J."/>
        </authorList>
    </citation>
    <scope>NUCLEOTIDE SEQUENCE [LARGE SCALE GENOMIC DNA]</scope>
</reference>
<dbReference type="EMBL" id="CAWUFR010000015">
    <property type="protein sequence ID" value="CAK6953939.1"/>
    <property type="molecule type" value="Genomic_DNA"/>
</dbReference>
<keyword evidence="4" id="KW-0732">Signal</keyword>
<comment type="caution">
    <text evidence="13">The sequence shown here is derived from an EMBL/GenBank/DDBJ whole genome shotgun (WGS) entry which is preliminary data.</text>
</comment>
<keyword evidence="9" id="KW-1015">Disulfide bond</keyword>
<evidence type="ECO:0000256" key="1">
    <source>
        <dbReference type="ARBA" id="ARBA00004167"/>
    </source>
</evidence>
<dbReference type="GO" id="GO:0016020">
    <property type="term" value="C:membrane"/>
    <property type="evidence" value="ECO:0007669"/>
    <property type="project" value="UniProtKB-SubCell"/>
</dbReference>
<keyword evidence="10" id="KW-0325">Glycoprotein</keyword>
<evidence type="ECO:0000259" key="12">
    <source>
        <dbReference type="PROSITE" id="PS50835"/>
    </source>
</evidence>
<protein>
    <submittedName>
        <fullName evidence="13">Nectin-4</fullName>
    </submittedName>
</protein>
<evidence type="ECO:0000256" key="4">
    <source>
        <dbReference type="ARBA" id="ARBA00022729"/>
    </source>
</evidence>
<sequence>MQQDPCSKWRQTNELCLKRGGWMETQFLFPSSSGTYCRSSTRCVFRSYNLLAVMYVGLIILIIRETAGVQVTGGNITVVQGGTIILPCKLTDTVESLTQISWQRRTREKPQNNNFFIIPAKNGPRFVDGQDNRFQFVGSVSDFNGSLQISRVTLMDEGVYTCIFTLFPSGNYKAEITLNLLVPPVTSLKDNCPVLGNVEASLVTCTAAGYRPSAEVMWQTGTLKEKVRTATNSTQHANGTTTTDSSLFGVPTREISQHQVQCVITSVALQKEETLPFTIQVYFSPREVTISHKSDDSFQCLSEANPPANFTWSRADGLWPKSAVAEGATLHFSSMTSDLNGEYQCEASNQYGRKYSYLYLHVPSGHCSACWTLFSILLFLIVFGAAAVWYRRTKYRGSETVSAGPIEEIRELAETTCRPVFHLL</sequence>
<keyword evidence="8 11" id="KW-0472">Membrane</keyword>
<evidence type="ECO:0000256" key="2">
    <source>
        <dbReference type="ARBA" id="ARBA00007810"/>
    </source>
</evidence>
<dbReference type="Proteomes" id="UP001314229">
    <property type="component" value="Unassembled WGS sequence"/>
</dbReference>
<dbReference type="InterPro" id="IPR013106">
    <property type="entry name" value="Ig_V-set"/>
</dbReference>
<dbReference type="InterPro" id="IPR013162">
    <property type="entry name" value="CD80_C2-set"/>
</dbReference>
<dbReference type="Gene3D" id="2.60.40.10">
    <property type="entry name" value="Immunoglobulins"/>
    <property type="match status" value="3"/>
</dbReference>
<dbReference type="InterPro" id="IPR003599">
    <property type="entry name" value="Ig_sub"/>
</dbReference>
<evidence type="ECO:0000256" key="10">
    <source>
        <dbReference type="ARBA" id="ARBA00023180"/>
    </source>
</evidence>
<dbReference type="GO" id="GO:0007157">
    <property type="term" value="P:heterophilic cell-cell adhesion via plasma membrane cell adhesion molecules"/>
    <property type="evidence" value="ECO:0007669"/>
    <property type="project" value="TreeGrafter"/>
</dbReference>
<evidence type="ECO:0000313" key="13">
    <source>
        <dbReference type="EMBL" id="CAK6953939.1"/>
    </source>
</evidence>
<keyword evidence="14" id="KW-1185">Reference proteome</keyword>
<evidence type="ECO:0000256" key="5">
    <source>
        <dbReference type="ARBA" id="ARBA00022737"/>
    </source>
</evidence>
<dbReference type="SUPFAM" id="SSF48726">
    <property type="entry name" value="Immunoglobulin"/>
    <property type="match status" value="3"/>
</dbReference>
<keyword evidence="5" id="KW-0677">Repeat</keyword>
<organism evidence="13 14">
    <name type="scientific">Scomber scombrus</name>
    <name type="common">Atlantic mackerel</name>
    <name type="synonym">Scomber vernalis</name>
    <dbReference type="NCBI Taxonomy" id="13677"/>
    <lineage>
        <taxon>Eukaryota</taxon>
        <taxon>Metazoa</taxon>
        <taxon>Chordata</taxon>
        <taxon>Craniata</taxon>
        <taxon>Vertebrata</taxon>
        <taxon>Euteleostomi</taxon>
        <taxon>Actinopterygii</taxon>
        <taxon>Neopterygii</taxon>
        <taxon>Teleostei</taxon>
        <taxon>Neoteleostei</taxon>
        <taxon>Acanthomorphata</taxon>
        <taxon>Pelagiaria</taxon>
        <taxon>Scombriformes</taxon>
        <taxon>Scombridae</taxon>
        <taxon>Scomber</taxon>
    </lineage>
</organism>
<evidence type="ECO:0000256" key="8">
    <source>
        <dbReference type="ARBA" id="ARBA00023136"/>
    </source>
</evidence>
<feature type="domain" description="Ig-like" evidence="12">
    <location>
        <begin position="183"/>
        <end position="274"/>
    </location>
</feature>
<evidence type="ECO:0000256" key="6">
    <source>
        <dbReference type="ARBA" id="ARBA00022889"/>
    </source>
</evidence>
<feature type="transmembrane region" description="Helical" evidence="11">
    <location>
        <begin position="371"/>
        <end position="390"/>
    </location>
</feature>
<dbReference type="InterPro" id="IPR036179">
    <property type="entry name" value="Ig-like_dom_sf"/>
</dbReference>
<dbReference type="PANTHER" id="PTHR23277">
    <property type="entry name" value="NECTIN-RELATED"/>
    <property type="match status" value="1"/>
</dbReference>
<dbReference type="Pfam" id="PF07686">
    <property type="entry name" value="V-set"/>
    <property type="match status" value="1"/>
</dbReference>
<dbReference type="GO" id="GO:0005912">
    <property type="term" value="C:adherens junction"/>
    <property type="evidence" value="ECO:0007669"/>
    <property type="project" value="TreeGrafter"/>
</dbReference>
<dbReference type="AlphaFoldDB" id="A0AAV1N4X6"/>
<keyword evidence="6" id="KW-0130">Cell adhesion</keyword>
<dbReference type="InterPro" id="IPR051427">
    <property type="entry name" value="Nectin/Nectin-like"/>
</dbReference>
<name>A0AAV1N4X6_SCOSC</name>
<dbReference type="GO" id="GO:0007156">
    <property type="term" value="P:homophilic cell adhesion via plasma membrane adhesion molecules"/>
    <property type="evidence" value="ECO:0007669"/>
    <property type="project" value="TreeGrafter"/>
</dbReference>
<dbReference type="InterPro" id="IPR003598">
    <property type="entry name" value="Ig_sub2"/>
</dbReference>
<dbReference type="PROSITE" id="PS50835">
    <property type="entry name" value="IG_LIKE"/>
    <property type="match status" value="3"/>
</dbReference>
<proteinExistence type="inferred from homology"/>
<feature type="domain" description="Ig-like" evidence="12">
    <location>
        <begin position="276"/>
        <end position="356"/>
    </location>
</feature>
<comment type="subcellular location">
    <subcellularLocation>
        <location evidence="1">Membrane</location>
        <topology evidence="1">Single-pass membrane protein</topology>
    </subcellularLocation>
</comment>
<evidence type="ECO:0000256" key="7">
    <source>
        <dbReference type="ARBA" id="ARBA00022989"/>
    </source>
</evidence>
<dbReference type="Pfam" id="PF08205">
    <property type="entry name" value="C2-set_2"/>
    <property type="match status" value="1"/>
</dbReference>
<evidence type="ECO:0000256" key="11">
    <source>
        <dbReference type="SAM" id="Phobius"/>
    </source>
</evidence>
<dbReference type="SMART" id="SM00406">
    <property type="entry name" value="IGv"/>
    <property type="match status" value="1"/>
</dbReference>
<evidence type="ECO:0000256" key="3">
    <source>
        <dbReference type="ARBA" id="ARBA00022692"/>
    </source>
</evidence>
<evidence type="ECO:0000313" key="14">
    <source>
        <dbReference type="Proteomes" id="UP001314229"/>
    </source>
</evidence>
<feature type="transmembrane region" description="Helical" evidence="11">
    <location>
        <begin position="43"/>
        <end position="63"/>
    </location>
</feature>
<keyword evidence="3 11" id="KW-0812">Transmembrane</keyword>
<dbReference type="SMART" id="SM00409">
    <property type="entry name" value="IG"/>
    <property type="match status" value="2"/>
</dbReference>
<accession>A0AAV1N4X6</accession>
<gene>
    <name evidence="13" type="ORF">FSCOSCO3_A008426</name>
</gene>
<feature type="domain" description="Ig-like" evidence="12">
    <location>
        <begin position="67"/>
        <end position="179"/>
    </location>
</feature>
<comment type="similarity">
    <text evidence="2">Belongs to the nectin family.</text>
</comment>
<dbReference type="SMART" id="SM00408">
    <property type="entry name" value="IGc2"/>
    <property type="match status" value="2"/>
</dbReference>
<dbReference type="Pfam" id="PF13927">
    <property type="entry name" value="Ig_3"/>
    <property type="match status" value="1"/>
</dbReference>
<evidence type="ECO:0000256" key="9">
    <source>
        <dbReference type="ARBA" id="ARBA00023157"/>
    </source>
</evidence>
<dbReference type="InterPro" id="IPR007110">
    <property type="entry name" value="Ig-like_dom"/>
</dbReference>
<dbReference type="PANTHER" id="PTHR23277:SF106">
    <property type="entry name" value="NECTIN-1 ISOFORM X1-RELATED"/>
    <property type="match status" value="1"/>
</dbReference>
<keyword evidence="7 11" id="KW-1133">Transmembrane helix</keyword>